<dbReference type="AlphaFoldDB" id="A0A4Z0WDV1"/>
<dbReference type="OrthoDB" id="6192232at2"/>
<evidence type="ECO:0000313" key="1">
    <source>
        <dbReference type="EMBL" id="TGG93336.1"/>
    </source>
</evidence>
<dbReference type="Proteomes" id="UP000297475">
    <property type="component" value="Unassembled WGS sequence"/>
</dbReference>
<sequence>MPLSPQTLAWRPTEQIIRQVPCTCVDGRTSGHRFSAAGGSLGIILAVLDDYEAQSGQALSEAQIAGALTLFADRVGPVYLHSDTTAVAALLARMGLAPDTSLASLNQSQQRSFIELASQADYQGCGHVHLLLTRPAEYGLNISLVEKSLRATLKLWFAGHADVIFDLLPGAHAESAVVLIDGQTSRPMGESTALANTPDRFYCHRPLKYELIRRFVAVLQAAGWTAFTPESASRIARHHDAAAERTLSALASRLPVEHLTL</sequence>
<evidence type="ECO:0000313" key="2">
    <source>
        <dbReference type="Proteomes" id="UP000297475"/>
    </source>
</evidence>
<proteinExistence type="predicted"/>
<name>A0A4Z0WDV1_9GAMM</name>
<comment type="caution">
    <text evidence="1">The sequence shown here is derived from an EMBL/GenBank/DDBJ whole genome shotgun (WGS) entry which is preliminary data.</text>
</comment>
<reference evidence="1 2" key="1">
    <citation type="submission" date="2019-04" db="EMBL/GenBank/DDBJ databases">
        <title>Natronospirillum operosus gen. nov., sp. nov., a haloalkaliphilic satellite isolated from decaying biomass of laboratory culture of cyanobacterium Geitlerinema sp. and proposal of Natronospirillaceae fam. nov. and Saccharospirillaceae fam. nov.</title>
        <authorList>
            <person name="Kevbrin V."/>
            <person name="Boltyanskaya Y."/>
            <person name="Koziaeva V."/>
            <person name="Grouzdev D.S."/>
            <person name="Park M."/>
            <person name="Cho J."/>
        </authorList>
    </citation>
    <scope>NUCLEOTIDE SEQUENCE [LARGE SCALE GENOMIC DNA]</scope>
    <source>
        <strain evidence="1 2">G-116</strain>
    </source>
</reference>
<dbReference type="EMBL" id="SRMF01000003">
    <property type="protein sequence ID" value="TGG93336.1"/>
    <property type="molecule type" value="Genomic_DNA"/>
</dbReference>
<gene>
    <name evidence="1" type="ORF">E4656_09785</name>
</gene>
<protein>
    <submittedName>
        <fullName evidence="1">Uncharacterized protein</fullName>
    </submittedName>
</protein>
<organism evidence="1 2">
    <name type="scientific">Natronospirillum operosum</name>
    <dbReference type="NCBI Taxonomy" id="2759953"/>
    <lineage>
        <taxon>Bacteria</taxon>
        <taxon>Pseudomonadati</taxon>
        <taxon>Pseudomonadota</taxon>
        <taxon>Gammaproteobacteria</taxon>
        <taxon>Oceanospirillales</taxon>
        <taxon>Natronospirillaceae</taxon>
        <taxon>Natronospirillum</taxon>
    </lineage>
</organism>
<accession>A0A4Z0WDV1</accession>
<dbReference type="RefSeq" id="WP_135483045.1">
    <property type="nucleotide sequence ID" value="NZ_SRMF01000003.1"/>
</dbReference>
<keyword evidence="2" id="KW-1185">Reference proteome</keyword>